<keyword evidence="3" id="KW-0812">Transmembrane</keyword>
<evidence type="ECO:0000256" key="5">
    <source>
        <dbReference type="ARBA" id="ARBA00023128"/>
    </source>
</evidence>
<keyword evidence="5 7" id="KW-0496">Mitochondrion</keyword>
<dbReference type="PANTHER" id="PTHR14564">
    <property type="entry name" value="MICOS COMPLEX SUBUNIT MIC26 / MIC27 FAMILY MEMBER"/>
    <property type="match status" value="1"/>
</dbReference>
<evidence type="ECO:0000256" key="7">
    <source>
        <dbReference type="RuleBase" id="RU363021"/>
    </source>
</evidence>
<evidence type="ECO:0000256" key="6">
    <source>
        <dbReference type="ARBA" id="ARBA00023136"/>
    </source>
</evidence>
<keyword evidence="6" id="KW-0472">Membrane</keyword>
<dbReference type="EMBL" id="CAJNOC010000245">
    <property type="protein sequence ID" value="CAF0732635.1"/>
    <property type="molecule type" value="Genomic_DNA"/>
</dbReference>
<proteinExistence type="inferred from homology"/>
<dbReference type="OrthoDB" id="5973346at2759"/>
<evidence type="ECO:0000313" key="9">
    <source>
        <dbReference type="EMBL" id="CAF0732635.1"/>
    </source>
</evidence>
<keyword evidence="10" id="KW-1185">Reference proteome</keyword>
<dbReference type="GO" id="GO:0061617">
    <property type="term" value="C:MICOS complex"/>
    <property type="evidence" value="ECO:0007669"/>
    <property type="project" value="UniProtKB-UniRule"/>
</dbReference>
<dbReference type="Pfam" id="PF09769">
    <property type="entry name" value="ApoO"/>
    <property type="match status" value="1"/>
</dbReference>
<comment type="function">
    <text evidence="7">Component of the MICOS complex, a large protein complex of the mitochondrial inner membrane that plays crucial roles in the maintenance of crista junctions, inner membrane architecture, and formation of contact sites to the outer membrane.</text>
</comment>
<evidence type="ECO:0000256" key="8">
    <source>
        <dbReference type="SAM" id="MobiDB-lite"/>
    </source>
</evidence>
<reference evidence="9" key="1">
    <citation type="submission" date="2021-02" db="EMBL/GenBank/DDBJ databases">
        <authorList>
            <person name="Nowell W R."/>
        </authorList>
    </citation>
    <scope>NUCLEOTIDE SEQUENCE</scope>
    <source>
        <strain evidence="9">Ploen Becks lab</strain>
    </source>
</reference>
<dbReference type="InterPro" id="IPR019166">
    <property type="entry name" value="MIC26/MIC27"/>
</dbReference>
<comment type="caution">
    <text evidence="9">The sequence shown here is derived from an EMBL/GenBank/DDBJ whole genome shotgun (WGS) entry which is preliminary data.</text>
</comment>
<evidence type="ECO:0000256" key="4">
    <source>
        <dbReference type="ARBA" id="ARBA00022989"/>
    </source>
</evidence>
<sequence length="217" mass="24627">MSSPRTIKDLPIYGDSQNESNKPLWIVVENPEKSELEKFVSETRQTACGLMRQFNDQTEYLTKALEQNKLVLKNQLEYVRSETNLIPKVAFISLSGLSGLLLGYRKSTFRKLLYSTLLTGGATSLCYPTEARVYSSKAYEVGSKNAMDLYRAYIWPEETKKVKKVEAVQQAPKAMDPKDTVVKLDKETIESTESKRNIVGDKGQASDEDKDMYTTRK</sequence>
<evidence type="ECO:0000256" key="1">
    <source>
        <dbReference type="ARBA" id="ARBA00004325"/>
    </source>
</evidence>
<feature type="region of interest" description="Disordered" evidence="8">
    <location>
        <begin position="192"/>
        <end position="217"/>
    </location>
</feature>
<comment type="similarity">
    <text evidence="2">Belongs to the apolipoprotein O/MICOS complex subunit Mic27 family.</text>
</comment>
<comment type="subunit">
    <text evidence="7">Component of the mitochondrial contact site and cristae organizing system (MICOS) complex.</text>
</comment>
<dbReference type="GO" id="GO:0042407">
    <property type="term" value="P:cristae formation"/>
    <property type="evidence" value="ECO:0007669"/>
    <property type="project" value="InterPro"/>
</dbReference>
<dbReference type="AlphaFoldDB" id="A0A813N6M1"/>
<comment type="subcellular location">
    <subcellularLocation>
        <location evidence="7">Mitochondrion inner membrane</location>
    </subcellularLocation>
    <subcellularLocation>
        <location evidence="1">Mitochondrion membrane</location>
    </subcellularLocation>
</comment>
<dbReference type="Proteomes" id="UP000663879">
    <property type="component" value="Unassembled WGS sequence"/>
</dbReference>
<evidence type="ECO:0000256" key="2">
    <source>
        <dbReference type="ARBA" id="ARBA00010904"/>
    </source>
</evidence>
<dbReference type="InterPro" id="IPR033182">
    <property type="entry name" value="MIC26/MIC27_animal"/>
</dbReference>
<evidence type="ECO:0000313" key="10">
    <source>
        <dbReference type="Proteomes" id="UP000663879"/>
    </source>
</evidence>
<keyword evidence="7" id="KW-0999">Mitochondrion inner membrane</keyword>
<protein>
    <recommendedName>
        <fullName evidence="7">MICOS complex subunit</fullName>
    </recommendedName>
</protein>
<gene>
    <name evidence="9" type="ORF">OXX778_LOCUS2936</name>
</gene>
<name>A0A813N6M1_9BILA</name>
<organism evidence="9 10">
    <name type="scientific">Brachionus calyciflorus</name>
    <dbReference type="NCBI Taxonomy" id="104777"/>
    <lineage>
        <taxon>Eukaryota</taxon>
        <taxon>Metazoa</taxon>
        <taxon>Spiralia</taxon>
        <taxon>Gnathifera</taxon>
        <taxon>Rotifera</taxon>
        <taxon>Eurotatoria</taxon>
        <taxon>Monogononta</taxon>
        <taxon>Pseudotrocha</taxon>
        <taxon>Ploima</taxon>
        <taxon>Brachionidae</taxon>
        <taxon>Brachionus</taxon>
    </lineage>
</organism>
<evidence type="ECO:0000256" key="3">
    <source>
        <dbReference type="ARBA" id="ARBA00022692"/>
    </source>
</evidence>
<keyword evidence="4" id="KW-1133">Transmembrane helix</keyword>
<accession>A0A813N6M1</accession>